<proteinExistence type="predicted"/>
<dbReference type="PROSITE" id="PS50181">
    <property type="entry name" value="FBOX"/>
    <property type="match status" value="1"/>
</dbReference>
<dbReference type="EnsemblMetazoa" id="CapteT181873">
    <property type="protein sequence ID" value="CapteP181873"/>
    <property type="gene ID" value="CapteG181873"/>
</dbReference>
<dbReference type="PANTHER" id="PTHR46432">
    <property type="entry name" value="F-BOX ONLY PROTEIN 42"/>
    <property type="match status" value="1"/>
</dbReference>
<dbReference type="Gene3D" id="2.120.10.80">
    <property type="entry name" value="Kelch-type beta propeller"/>
    <property type="match status" value="2"/>
</dbReference>
<dbReference type="FunCoup" id="R7UWS7">
    <property type="interactions" value="333"/>
</dbReference>
<organism evidence="3">
    <name type="scientific">Capitella teleta</name>
    <name type="common">Polychaete worm</name>
    <dbReference type="NCBI Taxonomy" id="283909"/>
    <lineage>
        <taxon>Eukaryota</taxon>
        <taxon>Metazoa</taxon>
        <taxon>Spiralia</taxon>
        <taxon>Lophotrochozoa</taxon>
        <taxon>Annelida</taxon>
        <taxon>Polychaeta</taxon>
        <taxon>Sedentaria</taxon>
        <taxon>Scolecida</taxon>
        <taxon>Capitellidae</taxon>
        <taxon>Capitella</taxon>
    </lineage>
</organism>
<keyword evidence="5" id="KW-1185">Reference proteome</keyword>
<dbReference type="InterPro" id="IPR036047">
    <property type="entry name" value="F-box-like_dom_sf"/>
</dbReference>
<dbReference type="Gene3D" id="1.20.1280.50">
    <property type="match status" value="1"/>
</dbReference>
<evidence type="ECO:0000256" key="1">
    <source>
        <dbReference type="SAM" id="MobiDB-lite"/>
    </source>
</evidence>
<dbReference type="OMA" id="VNSNDTW"/>
<dbReference type="GO" id="GO:1990756">
    <property type="term" value="F:ubiquitin-like ligase-substrate adaptor activity"/>
    <property type="evidence" value="ECO:0007669"/>
    <property type="project" value="TreeGrafter"/>
</dbReference>
<feature type="domain" description="F-box" evidence="2">
    <location>
        <begin position="50"/>
        <end position="99"/>
    </location>
</feature>
<feature type="region of interest" description="Disordered" evidence="1">
    <location>
        <begin position="451"/>
        <end position="481"/>
    </location>
</feature>
<dbReference type="CDD" id="cd22110">
    <property type="entry name" value="F-box_FBXO42"/>
    <property type="match status" value="1"/>
</dbReference>
<reference evidence="3 5" key="2">
    <citation type="journal article" date="2013" name="Nature">
        <title>Insights into bilaterian evolution from three spiralian genomes.</title>
        <authorList>
            <person name="Simakov O."/>
            <person name="Marletaz F."/>
            <person name="Cho S.J."/>
            <person name="Edsinger-Gonzales E."/>
            <person name="Havlak P."/>
            <person name="Hellsten U."/>
            <person name="Kuo D.H."/>
            <person name="Larsson T."/>
            <person name="Lv J."/>
            <person name="Arendt D."/>
            <person name="Savage R."/>
            <person name="Osoegawa K."/>
            <person name="de Jong P."/>
            <person name="Grimwood J."/>
            <person name="Chapman J.A."/>
            <person name="Shapiro H."/>
            <person name="Aerts A."/>
            <person name="Otillar R.P."/>
            <person name="Terry A.Y."/>
            <person name="Boore J.L."/>
            <person name="Grigoriev I.V."/>
            <person name="Lindberg D.R."/>
            <person name="Seaver E.C."/>
            <person name="Weisblat D.A."/>
            <person name="Putnam N.H."/>
            <person name="Rokhsar D.S."/>
        </authorList>
    </citation>
    <scope>NUCLEOTIDE SEQUENCE</scope>
    <source>
        <strain evidence="3 5">I ESC-2004</strain>
    </source>
</reference>
<dbReference type="Proteomes" id="UP000014760">
    <property type="component" value="Unassembled WGS sequence"/>
</dbReference>
<dbReference type="STRING" id="283909.R7UWS7"/>
<dbReference type="OrthoDB" id="9973021at2759"/>
<dbReference type="Pfam" id="PF13415">
    <property type="entry name" value="Beta-prop_FBX42"/>
    <property type="match status" value="1"/>
</dbReference>
<dbReference type="EMBL" id="AMQN01001088">
    <property type="status" value="NOT_ANNOTATED_CDS"/>
    <property type="molecule type" value="Genomic_DNA"/>
</dbReference>
<dbReference type="GO" id="GO:0019005">
    <property type="term" value="C:SCF ubiquitin ligase complex"/>
    <property type="evidence" value="ECO:0007669"/>
    <property type="project" value="TreeGrafter"/>
</dbReference>
<reference evidence="4" key="3">
    <citation type="submission" date="2015-06" db="UniProtKB">
        <authorList>
            <consortium name="EnsemblMetazoa"/>
        </authorList>
    </citation>
    <scope>IDENTIFICATION</scope>
</reference>
<dbReference type="SUPFAM" id="SSF81383">
    <property type="entry name" value="F-box domain"/>
    <property type="match status" value="1"/>
</dbReference>
<reference evidence="5" key="1">
    <citation type="submission" date="2012-12" db="EMBL/GenBank/DDBJ databases">
        <authorList>
            <person name="Hellsten U."/>
            <person name="Grimwood J."/>
            <person name="Chapman J.A."/>
            <person name="Shapiro H."/>
            <person name="Aerts A."/>
            <person name="Otillar R.P."/>
            <person name="Terry A.Y."/>
            <person name="Boore J.L."/>
            <person name="Simakov O."/>
            <person name="Marletaz F."/>
            <person name="Cho S.-J."/>
            <person name="Edsinger-Gonzales E."/>
            <person name="Havlak P."/>
            <person name="Kuo D.-H."/>
            <person name="Larsson T."/>
            <person name="Lv J."/>
            <person name="Arendt D."/>
            <person name="Savage R."/>
            <person name="Osoegawa K."/>
            <person name="de Jong P."/>
            <person name="Lindberg D.R."/>
            <person name="Seaver E.C."/>
            <person name="Weisblat D.A."/>
            <person name="Putnam N.H."/>
            <person name="Grigoriev I.V."/>
            <person name="Rokhsar D.S."/>
        </authorList>
    </citation>
    <scope>NUCLEOTIDE SEQUENCE</scope>
    <source>
        <strain evidence="5">I ESC-2004</strain>
    </source>
</reference>
<evidence type="ECO:0000313" key="5">
    <source>
        <dbReference type="Proteomes" id="UP000014760"/>
    </source>
</evidence>
<dbReference type="HOGENOM" id="CLU_027455_0_0_1"/>
<gene>
    <name evidence="3" type="ORF">CAPTEDRAFT_181873</name>
</gene>
<dbReference type="InterPro" id="IPR015915">
    <property type="entry name" value="Kelch-typ_b-propeller"/>
</dbReference>
<evidence type="ECO:0000313" key="3">
    <source>
        <dbReference type="EMBL" id="ELU08387.1"/>
    </source>
</evidence>
<sequence length="616" mass="68744">MASQTDVINGICHHSQPDPLAVPVAVGNPISRSRCPSENSAPGPSQEIGLDIINSLPDEILELLLSHLSPYRDYKNAMLVCKRWHRIIQGVRVQELERFHLGVQEGHLRWHIMQTKTSPTVTDRYSHCACYHRKLLYVFGGCASTCTTFNDLWCLNLSRGEWIRPLTSGVYPSPTACATLVSHNDQLILFGGWCHPTPNTFYQSSKVFNQLHSFDTITNKWSRILCPVMPQGKAGHGATVLHDMMIVFGGYHGQTSCSNQIWVYHIVESNWTKMEIEGAKPVPRYGHTQVLLGDSAILIVGGFGGPNKQLNDMWLLNIGNEAWSWHRIDVINIQNAAPQLWCHPGCLVGDKIVVVSKNLRITRAAIQSQKEAKPPVPRTVWIPPKEDAAAPQHDHRLCGYKAHAKRAYPETSESSSQESSSDNDDVGGAGAGMMASLPRSPRMVALQKSVGRSLAQGKLSMERVDRDGTSGSRPGMPSVRPNAMRNRQKQLETLKYYESKLKQTMNNKEKAAAANEEDLCSCIQPHARQNPMYVHVLDVSRVVRDRKATWLQTHDQIDSCTPEETIFHSLVQGRGELIMFGGVQMDLSSMQKGLHSTPKQVSNIVHFIRPKRSVRS</sequence>
<evidence type="ECO:0000259" key="2">
    <source>
        <dbReference type="PROSITE" id="PS50181"/>
    </source>
</evidence>
<protein>
    <recommendedName>
        <fullName evidence="2">F-box domain-containing protein</fullName>
    </recommendedName>
</protein>
<feature type="compositionally biased region" description="Low complexity" evidence="1">
    <location>
        <begin position="410"/>
        <end position="420"/>
    </location>
</feature>
<dbReference type="InterPro" id="IPR001810">
    <property type="entry name" value="F-box_dom"/>
</dbReference>
<name>R7UWS7_CAPTE</name>
<feature type="region of interest" description="Disordered" evidence="1">
    <location>
        <begin position="405"/>
        <end position="438"/>
    </location>
</feature>
<dbReference type="SUPFAM" id="SSF117281">
    <property type="entry name" value="Kelch motif"/>
    <property type="match status" value="1"/>
</dbReference>
<dbReference type="EMBL" id="KB299137">
    <property type="protein sequence ID" value="ELU08387.1"/>
    <property type="molecule type" value="Genomic_DNA"/>
</dbReference>
<dbReference type="SMART" id="SM00256">
    <property type="entry name" value="FBOX"/>
    <property type="match status" value="1"/>
</dbReference>
<dbReference type="InterPro" id="IPR052821">
    <property type="entry name" value="F-box_only_SRC"/>
</dbReference>
<dbReference type="Pfam" id="PF12937">
    <property type="entry name" value="F-box-like"/>
    <property type="match status" value="1"/>
</dbReference>
<evidence type="ECO:0000313" key="4">
    <source>
        <dbReference type="EnsemblMetazoa" id="CapteP181873"/>
    </source>
</evidence>
<dbReference type="AlphaFoldDB" id="R7UWS7"/>
<dbReference type="PANTHER" id="PTHR46432:SF1">
    <property type="entry name" value="F-BOX ONLY PROTEIN 42"/>
    <property type="match status" value="1"/>
</dbReference>
<accession>R7UWS7</accession>